<dbReference type="RefSeq" id="WP_220379171.1">
    <property type="nucleotide sequence ID" value="NZ_CP080544.1"/>
</dbReference>
<proteinExistence type="predicted"/>
<organism evidence="2 3">
    <name type="scientific">Lysobacter soyae</name>
    <dbReference type="NCBI Taxonomy" id="2764185"/>
    <lineage>
        <taxon>Bacteria</taxon>
        <taxon>Pseudomonadati</taxon>
        <taxon>Pseudomonadota</taxon>
        <taxon>Gammaproteobacteria</taxon>
        <taxon>Lysobacterales</taxon>
        <taxon>Lysobacteraceae</taxon>
        <taxon>Lysobacter</taxon>
    </lineage>
</organism>
<dbReference type="Gene3D" id="3.40.50.300">
    <property type="entry name" value="P-loop containing nucleotide triphosphate hydrolases"/>
    <property type="match status" value="1"/>
</dbReference>
<name>A0ABX8WMQ5_9GAMM</name>
<dbReference type="NCBIfam" id="NF033429">
    <property type="entry name" value="ImuA_translesion"/>
    <property type="match status" value="1"/>
</dbReference>
<dbReference type="PANTHER" id="PTHR35369">
    <property type="entry name" value="BLR3025 PROTEIN-RELATED"/>
    <property type="match status" value="1"/>
</dbReference>
<accession>A0ABX8WMQ5</accession>
<evidence type="ECO:0000256" key="1">
    <source>
        <dbReference type="ARBA" id="ARBA00022763"/>
    </source>
</evidence>
<dbReference type="InterPro" id="IPR047610">
    <property type="entry name" value="ImuA_translesion"/>
</dbReference>
<evidence type="ECO:0000313" key="2">
    <source>
        <dbReference type="EMBL" id="QYR52385.1"/>
    </source>
</evidence>
<dbReference type="Proteomes" id="UP000824755">
    <property type="component" value="Chromosome"/>
</dbReference>
<dbReference type="InterPro" id="IPR017166">
    <property type="entry name" value="UCP037290"/>
</dbReference>
<dbReference type="SUPFAM" id="SSF52540">
    <property type="entry name" value="P-loop containing nucleoside triphosphate hydrolases"/>
    <property type="match status" value="1"/>
</dbReference>
<dbReference type="InterPro" id="IPR027417">
    <property type="entry name" value="P-loop_NTPase"/>
</dbReference>
<evidence type="ECO:0000313" key="3">
    <source>
        <dbReference type="Proteomes" id="UP000824755"/>
    </source>
</evidence>
<dbReference type="EMBL" id="CP080544">
    <property type="protein sequence ID" value="QYR52385.1"/>
    <property type="molecule type" value="Genomic_DNA"/>
</dbReference>
<sequence length="201" mass="21296">MAQLASIPELLADRRVWHAGQQQLPGPEGEGTGFAALDAVLPQGGWPRNALSELLLPGDGVGELSLLAPLVARVTRAGGEVALVAPPYVPYAPAWQAMGVDLKHLHLIEADAKHALWAFEQTLRSGCCQVVVGWPQAADMASLRRLQVAADSGACMGFALRDRKHLQNPSPAALRLECVAPHVWAVRKCKGAAAPQAVVQC</sequence>
<dbReference type="PANTHER" id="PTHR35369:SF3">
    <property type="entry name" value="TRANSLESION DNA SYNTHESIS-ASSOCIATED PROTEIN IMUA"/>
    <property type="match status" value="1"/>
</dbReference>
<reference evidence="2 3" key="1">
    <citation type="submission" date="2021-08" db="EMBL/GenBank/DDBJ databases">
        <title>Lysobacter sp. strain CJ11 Genome sequencing and assembly.</title>
        <authorList>
            <person name="Kim I."/>
        </authorList>
    </citation>
    <scope>NUCLEOTIDE SEQUENCE [LARGE SCALE GENOMIC DNA]</scope>
    <source>
        <strain evidence="2 3">CJ11</strain>
    </source>
</reference>
<gene>
    <name evidence="2" type="primary">imuA</name>
    <name evidence="2" type="ORF">H8L67_07195</name>
</gene>
<keyword evidence="1" id="KW-0227">DNA damage</keyword>
<protein>
    <submittedName>
        <fullName evidence="2">Translesion DNA synthesis-associated protein ImuA</fullName>
    </submittedName>
</protein>
<keyword evidence="3" id="KW-1185">Reference proteome</keyword>
<dbReference type="PIRSF" id="PIRSF037290">
    <property type="entry name" value="UCP037290"/>
    <property type="match status" value="1"/>
</dbReference>
<dbReference type="InterPro" id="IPR050356">
    <property type="entry name" value="SulA_CellDiv_inhibitor"/>
</dbReference>